<feature type="domain" description="MIF4G" evidence="2">
    <location>
        <begin position="276"/>
        <end position="486"/>
    </location>
</feature>
<dbReference type="Gene3D" id="1.25.40.180">
    <property type="match status" value="2"/>
</dbReference>
<reference evidence="3 4" key="1">
    <citation type="submission" date="2015-12" db="EMBL/GenBank/DDBJ databases">
        <title>The genome of Folsomia candida.</title>
        <authorList>
            <person name="Faddeeva A."/>
            <person name="Derks M.F."/>
            <person name="Anvar Y."/>
            <person name="Smit S."/>
            <person name="Van Straalen N."/>
            <person name="Roelofs D."/>
        </authorList>
    </citation>
    <scope>NUCLEOTIDE SEQUENCE [LARGE SCALE GENOMIC DNA]</scope>
    <source>
        <strain evidence="3 4">VU population</strain>
        <tissue evidence="3">Whole body</tissue>
    </source>
</reference>
<dbReference type="InterPro" id="IPR016024">
    <property type="entry name" value="ARM-type_fold"/>
</dbReference>
<name>A0A226DQ13_FOLCA</name>
<dbReference type="EMBL" id="LNIX01000013">
    <property type="protein sequence ID" value="OXA47602.1"/>
    <property type="molecule type" value="Genomic_DNA"/>
</dbReference>
<feature type="compositionally biased region" description="Polar residues" evidence="1">
    <location>
        <begin position="601"/>
        <end position="610"/>
    </location>
</feature>
<dbReference type="GO" id="GO:0003729">
    <property type="term" value="F:mRNA binding"/>
    <property type="evidence" value="ECO:0007669"/>
    <property type="project" value="TreeGrafter"/>
</dbReference>
<proteinExistence type="predicted"/>
<evidence type="ECO:0000256" key="1">
    <source>
        <dbReference type="SAM" id="MobiDB-lite"/>
    </source>
</evidence>
<dbReference type="STRING" id="158441.A0A226DQ13"/>
<evidence type="ECO:0000259" key="2">
    <source>
        <dbReference type="SMART" id="SM00543"/>
    </source>
</evidence>
<feature type="domain" description="MIF4G" evidence="2">
    <location>
        <begin position="11"/>
        <end position="222"/>
    </location>
</feature>
<keyword evidence="3" id="KW-0648">Protein biosynthesis</keyword>
<feature type="region of interest" description="Disordered" evidence="1">
    <location>
        <begin position="601"/>
        <end position="621"/>
    </location>
</feature>
<dbReference type="InterPro" id="IPR003890">
    <property type="entry name" value="MIF4G-like_typ-3"/>
</dbReference>
<comment type="caution">
    <text evidence="3">The sequence shown here is derived from an EMBL/GenBank/DDBJ whole genome shotgun (WGS) entry which is preliminary data.</text>
</comment>
<sequence length="839" mass="92649">MDELKELLKFEATLSSLLGALSSDTFDHIFNVFNLLVVDVEENKIRIVVAVIQEKIVRHPEARDLYAKLISTAKSTMPTLVKQFLDSWQAKFLRNVNLAKIIGLAPDLREPLKIHLNAVKTNCRNYGVALAQFVGELYNEKVMGPAVIINCVEILLDLTDDINIATLCALLRIAGPKLNDKAKKCKESAVLLTDVNEVTYRDAFLADLDKIHKRLGLLQRSDKLSLKSQCAISEILTLLRGNPSPTGDNLDNQVAHIAPETATETIQTEKVNLPVKTRQILNKLKAANITGIVHEFASLLFEGEADMKIVVDIMLDKIGLKPSLATRYANLIHLFCSQESKASLPFKKLIQTCCKERFLLHNAKFTLISKPPFDPNSTLESFQEHESLSRKQFRGLAKFMGELFNFNNIPCNVVMQCVKKLLVEKDDANLECLSILVTTAGKGLQEQTGTEKMFKKIQDLVDGINFAVSPQSQILLKGALSVRKNLKPVTIPEVSSSGVGSLLGQYIAPTWGRSLDISATSGNKTQMGNGDNAIFRPCFGRGMQPQPLFPPNWISKPNLIDSSEIGRSWLPSGIPQNPSSVVPTYGGNPSTRIVPQLADTRSSSCSSGQVKTLPKPADITPLSSQGQNEGYVFEKMKISKKLSLTLDMIMQLSGSIMVHYFPNPIEIGFLARVLLSENMAFFVFLTPLSGCGGRKCGHGIKPLGGCCSLMGGSNISKGHRDLWVATSEVFLLREFTDFAMMGRTTSNSSILSSTTSQIISTQTVPQVVVSPSCQIHQLKYLSMYTNYDRMLSQLPSDIVVDINMELCSIIYQRWKNYKEELGNVVGNGSEFETGMFTRN</sequence>
<dbReference type="GO" id="GO:0003743">
    <property type="term" value="F:translation initiation factor activity"/>
    <property type="evidence" value="ECO:0007669"/>
    <property type="project" value="UniProtKB-KW"/>
</dbReference>
<dbReference type="Pfam" id="PF02854">
    <property type="entry name" value="MIF4G"/>
    <property type="match status" value="2"/>
</dbReference>
<dbReference type="GO" id="GO:0016281">
    <property type="term" value="C:eukaryotic translation initiation factor 4F complex"/>
    <property type="evidence" value="ECO:0007669"/>
    <property type="project" value="TreeGrafter"/>
</dbReference>
<organism evidence="3 4">
    <name type="scientific">Folsomia candida</name>
    <name type="common">Springtail</name>
    <dbReference type="NCBI Taxonomy" id="158441"/>
    <lineage>
        <taxon>Eukaryota</taxon>
        <taxon>Metazoa</taxon>
        <taxon>Ecdysozoa</taxon>
        <taxon>Arthropoda</taxon>
        <taxon>Hexapoda</taxon>
        <taxon>Collembola</taxon>
        <taxon>Entomobryomorpha</taxon>
        <taxon>Isotomoidea</taxon>
        <taxon>Isotomidae</taxon>
        <taxon>Proisotominae</taxon>
        <taxon>Folsomia</taxon>
    </lineage>
</organism>
<dbReference type="AlphaFoldDB" id="A0A226DQ13"/>
<dbReference type="PANTHER" id="PTHR23253">
    <property type="entry name" value="EUKARYOTIC TRANSLATION INITIATION FACTOR 4 GAMMA"/>
    <property type="match status" value="1"/>
</dbReference>
<gene>
    <name evidence="3" type="ORF">Fcan01_17602</name>
</gene>
<evidence type="ECO:0000313" key="4">
    <source>
        <dbReference type="Proteomes" id="UP000198287"/>
    </source>
</evidence>
<dbReference type="PANTHER" id="PTHR23253:SF78">
    <property type="entry name" value="EUKARYOTIC TRANSLATION INITIATION FACTOR 4G1, ISOFORM B-RELATED"/>
    <property type="match status" value="1"/>
</dbReference>
<evidence type="ECO:0000313" key="3">
    <source>
        <dbReference type="EMBL" id="OXA47602.1"/>
    </source>
</evidence>
<accession>A0A226DQ13</accession>
<keyword evidence="3" id="KW-0396">Initiation factor</keyword>
<dbReference type="SUPFAM" id="SSF48371">
    <property type="entry name" value="ARM repeat"/>
    <property type="match status" value="2"/>
</dbReference>
<dbReference type="Proteomes" id="UP000198287">
    <property type="component" value="Unassembled WGS sequence"/>
</dbReference>
<keyword evidence="4" id="KW-1185">Reference proteome</keyword>
<dbReference type="SMART" id="SM00543">
    <property type="entry name" value="MIF4G"/>
    <property type="match status" value="2"/>
</dbReference>
<protein>
    <submittedName>
        <fullName evidence="3">Eukaryotic translation initiation factor 4 gamma 3</fullName>
    </submittedName>
</protein>
<dbReference type="OrthoDB" id="5984255at2759"/>